<protein>
    <submittedName>
        <fullName evidence="1">Uncharacterized protein</fullName>
    </submittedName>
</protein>
<accession>A0ABQ4TPW0</accession>
<reference evidence="1" key="1">
    <citation type="journal article" date="2021" name="Front. Microbiol.">
        <title>Comprehensive Comparative Genomics and Phenotyping of Methylobacterium Species.</title>
        <authorList>
            <person name="Alessa O."/>
            <person name="Ogura Y."/>
            <person name="Fujitani Y."/>
            <person name="Takami H."/>
            <person name="Hayashi T."/>
            <person name="Sahin N."/>
            <person name="Tani A."/>
        </authorList>
    </citation>
    <scope>NUCLEOTIDE SEQUENCE</scope>
    <source>
        <strain evidence="1">DSM 23674</strain>
    </source>
</reference>
<proteinExistence type="predicted"/>
<evidence type="ECO:0000313" key="1">
    <source>
        <dbReference type="EMBL" id="GJE57388.1"/>
    </source>
</evidence>
<reference evidence="1" key="2">
    <citation type="submission" date="2021-08" db="EMBL/GenBank/DDBJ databases">
        <authorList>
            <person name="Tani A."/>
            <person name="Ola A."/>
            <person name="Ogura Y."/>
            <person name="Katsura K."/>
            <person name="Hayashi T."/>
        </authorList>
    </citation>
    <scope>NUCLEOTIDE SEQUENCE</scope>
    <source>
        <strain evidence="1">DSM 23674</strain>
    </source>
</reference>
<sequence length="60" mass="6457">MKLFGSHLRGMRWAIDYTVLTYGAAGGRLIIVINGEGRGVLGTLCHDKIRPSADVQDLGS</sequence>
<gene>
    <name evidence="1" type="ORF">EKPJFOCH_3902</name>
</gene>
<keyword evidence="2" id="KW-1185">Reference proteome</keyword>
<evidence type="ECO:0000313" key="2">
    <source>
        <dbReference type="Proteomes" id="UP001055101"/>
    </source>
</evidence>
<name>A0ABQ4TPW0_9HYPH</name>
<dbReference type="Proteomes" id="UP001055101">
    <property type="component" value="Unassembled WGS sequence"/>
</dbReference>
<comment type="caution">
    <text evidence="1">The sequence shown here is derived from an EMBL/GenBank/DDBJ whole genome shotgun (WGS) entry which is preliminary data.</text>
</comment>
<organism evidence="1 2">
    <name type="scientific">Methylobacterium thuringiense</name>
    <dbReference type="NCBI Taxonomy" id="1003091"/>
    <lineage>
        <taxon>Bacteria</taxon>
        <taxon>Pseudomonadati</taxon>
        <taxon>Pseudomonadota</taxon>
        <taxon>Alphaproteobacteria</taxon>
        <taxon>Hyphomicrobiales</taxon>
        <taxon>Methylobacteriaceae</taxon>
        <taxon>Methylobacterium</taxon>
    </lineage>
</organism>
<dbReference type="EMBL" id="BPRA01000023">
    <property type="protein sequence ID" value="GJE57388.1"/>
    <property type="molecule type" value="Genomic_DNA"/>
</dbReference>